<feature type="domain" description="SPOR" evidence="1">
    <location>
        <begin position="102"/>
        <end position="182"/>
    </location>
</feature>
<dbReference type="GO" id="GO:0032506">
    <property type="term" value="P:cytokinetic process"/>
    <property type="evidence" value="ECO:0007669"/>
    <property type="project" value="TreeGrafter"/>
</dbReference>
<dbReference type="PANTHER" id="PTHR38687">
    <property type="entry name" value="CELL DIVISION PROTEIN DEDD-RELATED"/>
    <property type="match status" value="1"/>
</dbReference>
<dbReference type="InterPro" id="IPR007730">
    <property type="entry name" value="SPOR-like_dom"/>
</dbReference>
<accession>A0A381QY93</accession>
<organism evidence="2">
    <name type="scientific">marine metagenome</name>
    <dbReference type="NCBI Taxonomy" id="408172"/>
    <lineage>
        <taxon>unclassified sequences</taxon>
        <taxon>metagenomes</taxon>
        <taxon>ecological metagenomes</taxon>
    </lineage>
</organism>
<dbReference type="InterPro" id="IPR036680">
    <property type="entry name" value="SPOR-like_sf"/>
</dbReference>
<reference evidence="2" key="1">
    <citation type="submission" date="2018-05" db="EMBL/GenBank/DDBJ databases">
        <authorList>
            <person name="Lanie J.A."/>
            <person name="Ng W.-L."/>
            <person name="Kazmierczak K.M."/>
            <person name="Andrzejewski T.M."/>
            <person name="Davidsen T.M."/>
            <person name="Wayne K.J."/>
            <person name="Tettelin H."/>
            <person name="Glass J.I."/>
            <person name="Rusch D."/>
            <person name="Podicherti R."/>
            <person name="Tsui H.-C.T."/>
            <person name="Winkler M.E."/>
        </authorList>
    </citation>
    <scope>NUCLEOTIDE SEQUENCE</scope>
</reference>
<dbReference type="SUPFAM" id="SSF110997">
    <property type="entry name" value="Sporulation related repeat"/>
    <property type="match status" value="1"/>
</dbReference>
<name>A0A381QY93_9ZZZZ</name>
<dbReference type="PANTHER" id="PTHR38687:SF1">
    <property type="entry name" value="CELL DIVISION PROTEIN DEDD"/>
    <property type="match status" value="1"/>
</dbReference>
<dbReference type="GO" id="GO:0032153">
    <property type="term" value="C:cell division site"/>
    <property type="evidence" value="ECO:0007669"/>
    <property type="project" value="TreeGrafter"/>
</dbReference>
<dbReference type="GO" id="GO:0030428">
    <property type="term" value="C:cell septum"/>
    <property type="evidence" value="ECO:0007669"/>
    <property type="project" value="TreeGrafter"/>
</dbReference>
<dbReference type="Gene3D" id="3.30.70.1070">
    <property type="entry name" value="Sporulation related repeat"/>
    <property type="match status" value="1"/>
</dbReference>
<dbReference type="Pfam" id="PF05036">
    <property type="entry name" value="SPOR"/>
    <property type="match status" value="1"/>
</dbReference>
<dbReference type="EMBL" id="UINC01001582">
    <property type="protein sequence ID" value="SUZ84130.1"/>
    <property type="molecule type" value="Genomic_DNA"/>
</dbReference>
<dbReference type="GO" id="GO:0042834">
    <property type="term" value="F:peptidoglycan binding"/>
    <property type="evidence" value="ECO:0007669"/>
    <property type="project" value="InterPro"/>
</dbReference>
<sequence>VSATFTLAVGLVVGWGGTIMYNGMKSGDPDGMGAGLKQLFTDSQESEVANVLSKRATSTDPVRASFEFYTVLPDVERVVSIEETTPQTQPSQETVKQSVKNQDSNGYYMLQVGSYSKQSMAEKMKANLAITGFEPAIQRVSIQGQGQLFRVQVGPFATMGQLGKANRKLEQMGFKTLWLKVSKRP</sequence>
<gene>
    <name evidence="2" type="ORF">METZ01_LOCUS36984</name>
</gene>
<feature type="non-terminal residue" evidence="2">
    <location>
        <position position="1"/>
    </location>
</feature>
<evidence type="ECO:0000313" key="2">
    <source>
        <dbReference type="EMBL" id="SUZ84130.1"/>
    </source>
</evidence>
<dbReference type="InterPro" id="IPR052521">
    <property type="entry name" value="Cell_div_SPOR-domain"/>
</dbReference>
<protein>
    <recommendedName>
        <fullName evidence="1">SPOR domain-containing protein</fullName>
    </recommendedName>
</protein>
<dbReference type="PROSITE" id="PS51724">
    <property type="entry name" value="SPOR"/>
    <property type="match status" value="1"/>
</dbReference>
<proteinExistence type="predicted"/>
<evidence type="ECO:0000259" key="1">
    <source>
        <dbReference type="PROSITE" id="PS51724"/>
    </source>
</evidence>
<dbReference type="AlphaFoldDB" id="A0A381QY93"/>